<dbReference type="Gramene" id="rna28328">
    <property type="protein sequence ID" value="RHN53424.1"/>
    <property type="gene ID" value="gene28328"/>
</dbReference>
<dbReference type="Proteomes" id="UP000265566">
    <property type="component" value="Chromosome 5"/>
</dbReference>
<organism evidence="1">
    <name type="scientific">Medicago truncatula</name>
    <name type="common">Barrel medic</name>
    <name type="synonym">Medicago tribuloides</name>
    <dbReference type="NCBI Taxonomy" id="3880"/>
    <lineage>
        <taxon>Eukaryota</taxon>
        <taxon>Viridiplantae</taxon>
        <taxon>Streptophyta</taxon>
        <taxon>Embryophyta</taxon>
        <taxon>Tracheophyta</taxon>
        <taxon>Spermatophyta</taxon>
        <taxon>Magnoliopsida</taxon>
        <taxon>eudicotyledons</taxon>
        <taxon>Gunneridae</taxon>
        <taxon>Pentapetalae</taxon>
        <taxon>rosids</taxon>
        <taxon>fabids</taxon>
        <taxon>Fabales</taxon>
        <taxon>Fabaceae</taxon>
        <taxon>Papilionoideae</taxon>
        <taxon>50 kb inversion clade</taxon>
        <taxon>NPAAA clade</taxon>
        <taxon>Hologalegina</taxon>
        <taxon>IRL clade</taxon>
        <taxon>Trifolieae</taxon>
        <taxon>Medicago</taxon>
    </lineage>
</organism>
<sequence>MRTWLLIRFRPQEINLSRKTSTGSNSNGSNSNMIDSGINGTVYGSGFCSGGDYIGGRLNRDLRKQATKSRTVRFEFHITETESAKKWR</sequence>
<accession>A0A396HNH9</accession>
<gene>
    <name evidence="1" type="ORF">MtrunA17_Chr5g0395721</name>
</gene>
<protein>
    <submittedName>
        <fullName evidence="1">Uncharacterized protein</fullName>
    </submittedName>
</protein>
<proteinExistence type="predicted"/>
<dbReference type="EMBL" id="PSQE01000005">
    <property type="protein sequence ID" value="RHN53424.1"/>
    <property type="molecule type" value="Genomic_DNA"/>
</dbReference>
<comment type="caution">
    <text evidence="1">The sequence shown here is derived from an EMBL/GenBank/DDBJ whole genome shotgun (WGS) entry which is preliminary data.</text>
</comment>
<name>A0A396HNH9_MEDTR</name>
<reference evidence="1" key="1">
    <citation type="journal article" date="2018" name="Nat. Plants">
        <title>Whole-genome landscape of Medicago truncatula symbiotic genes.</title>
        <authorList>
            <person name="Pecrix Y."/>
            <person name="Gamas P."/>
            <person name="Carrere S."/>
        </authorList>
    </citation>
    <scope>NUCLEOTIDE SEQUENCE</scope>
    <source>
        <tissue evidence="1">Leaves</tissue>
    </source>
</reference>
<dbReference type="AlphaFoldDB" id="A0A396HNH9"/>
<evidence type="ECO:0000313" key="1">
    <source>
        <dbReference type="EMBL" id="RHN53424.1"/>
    </source>
</evidence>